<dbReference type="AlphaFoldDB" id="A0A0C9VIX0"/>
<dbReference type="Pfam" id="PF00271">
    <property type="entry name" value="Helicase_C"/>
    <property type="match status" value="1"/>
</dbReference>
<dbReference type="PANTHER" id="PTHR24031">
    <property type="entry name" value="RNA HELICASE"/>
    <property type="match status" value="1"/>
</dbReference>
<feature type="compositionally biased region" description="Basic and acidic residues" evidence="6">
    <location>
        <begin position="679"/>
        <end position="788"/>
    </location>
</feature>
<evidence type="ECO:0000256" key="4">
    <source>
        <dbReference type="ARBA" id="ARBA00022884"/>
    </source>
</evidence>
<organism evidence="9 10">
    <name type="scientific">Sphaerobolus stellatus (strain SS14)</name>
    <dbReference type="NCBI Taxonomy" id="990650"/>
    <lineage>
        <taxon>Eukaryota</taxon>
        <taxon>Fungi</taxon>
        <taxon>Dikarya</taxon>
        <taxon>Basidiomycota</taxon>
        <taxon>Agaricomycotina</taxon>
        <taxon>Agaricomycetes</taxon>
        <taxon>Phallomycetidae</taxon>
        <taxon>Geastrales</taxon>
        <taxon>Sphaerobolaceae</taxon>
        <taxon>Sphaerobolus</taxon>
    </lineage>
</organism>
<evidence type="ECO:0000256" key="6">
    <source>
        <dbReference type="SAM" id="MobiDB-lite"/>
    </source>
</evidence>
<feature type="region of interest" description="Disordered" evidence="6">
    <location>
        <begin position="649"/>
        <end position="788"/>
    </location>
</feature>
<feature type="domain" description="Helicase ATP-binding" evidence="7">
    <location>
        <begin position="89"/>
        <end position="295"/>
    </location>
</feature>
<dbReference type="CDD" id="cd18787">
    <property type="entry name" value="SF2_C_DEAD"/>
    <property type="match status" value="1"/>
</dbReference>
<gene>
    <name evidence="9" type="ORF">M422DRAFT_178309</name>
</gene>
<dbReference type="SUPFAM" id="SSF52540">
    <property type="entry name" value="P-loop containing nucleoside triphosphate hydrolases"/>
    <property type="match status" value="1"/>
</dbReference>
<proteinExistence type="inferred from homology"/>
<dbReference type="EMBL" id="KN837170">
    <property type="protein sequence ID" value="KIJ37271.1"/>
    <property type="molecule type" value="Genomic_DNA"/>
</dbReference>
<feature type="region of interest" description="Disordered" evidence="6">
    <location>
        <begin position="1"/>
        <end position="23"/>
    </location>
</feature>
<reference evidence="9 10" key="1">
    <citation type="submission" date="2014-06" db="EMBL/GenBank/DDBJ databases">
        <title>Evolutionary Origins and Diversification of the Mycorrhizal Mutualists.</title>
        <authorList>
            <consortium name="DOE Joint Genome Institute"/>
            <consortium name="Mycorrhizal Genomics Consortium"/>
            <person name="Kohler A."/>
            <person name="Kuo A."/>
            <person name="Nagy L.G."/>
            <person name="Floudas D."/>
            <person name="Copeland A."/>
            <person name="Barry K.W."/>
            <person name="Cichocki N."/>
            <person name="Veneault-Fourrey C."/>
            <person name="LaButti K."/>
            <person name="Lindquist E.A."/>
            <person name="Lipzen A."/>
            <person name="Lundell T."/>
            <person name="Morin E."/>
            <person name="Murat C."/>
            <person name="Riley R."/>
            <person name="Ohm R."/>
            <person name="Sun H."/>
            <person name="Tunlid A."/>
            <person name="Henrissat B."/>
            <person name="Grigoriev I.V."/>
            <person name="Hibbett D.S."/>
            <person name="Martin F."/>
        </authorList>
    </citation>
    <scope>NUCLEOTIDE SEQUENCE [LARGE SCALE GENOMIC DNA]</scope>
    <source>
        <strain evidence="9 10">SS14</strain>
    </source>
</reference>
<name>A0A0C9VIX0_SPHS4</name>
<evidence type="ECO:0000313" key="10">
    <source>
        <dbReference type="Proteomes" id="UP000054279"/>
    </source>
</evidence>
<keyword evidence="5" id="KW-0347">Helicase</keyword>
<dbReference type="InterPro" id="IPR001650">
    <property type="entry name" value="Helicase_C-like"/>
</dbReference>
<comment type="catalytic activity">
    <reaction evidence="5">
        <text>ATP + H2O = ADP + phosphate + H(+)</text>
        <dbReference type="Rhea" id="RHEA:13065"/>
        <dbReference type="ChEBI" id="CHEBI:15377"/>
        <dbReference type="ChEBI" id="CHEBI:15378"/>
        <dbReference type="ChEBI" id="CHEBI:30616"/>
        <dbReference type="ChEBI" id="CHEBI:43474"/>
        <dbReference type="ChEBI" id="CHEBI:456216"/>
        <dbReference type="EC" id="3.6.4.13"/>
    </reaction>
</comment>
<dbReference type="GO" id="GO:0005524">
    <property type="term" value="F:ATP binding"/>
    <property type="evidence" value="ECO:0007669"/>
    <property type="project" value="UniProtKB-UniRule"/>
</dbReference>
<dbReference type="GO" id="GO:0003723">
    <property type="term" value="F:RNA binding"/>
    <property type="evidence" value="ECO:0007669"/>
    <property type="project" value="UniProtKB-UniRule"/>
</dbReference>
<evidence type="ECO:0000256" key="3">
    <source>
        <dbReference type="ARBA" id="ARBA00022840"/>
    </source>
</evidence>
<comment type="similarity">
    <text evidence="5">Belongs to the DEAD box helicase family.</text>
</comment>
<feature type="region of interest" description="Disordered" evidence="6">
    <location>
        <begin position="589"/>
        <end position="612"/>
    </location>
</feature>
<dbReference type="Gene3D" id="3.40.50.300">
    <property type="entry name" value="P-loop containing nucleotide triphosphate hydrolases"/>
    <property type="match status" value="2"/>
</dbReference>
<dbReference type="Proteomes" id="UP000054279">
    <property type="component" value="Unassembled WGS sequence"/>
</dbReference>
<dbReference type="InterPro" id="IPR011545">
    <property type="entry name" value="DEAD/DEAH_box_helicase_dom"/>
</dbReference>
<evidence type="ECO:0000259" key="7">
    <source>
        <dbReference type="PROSITE" id="PS51192"/>
    </source>
</evidence>
<keyword evidence="2 5" id="KW-0378">Hydrolase</keyword>
<dbReference type="OrthoDB" id="193716at2759"/>
<evidence type="ECO:0000256" key="5">
    <source>
        <dbReference type="RuleBase" id="RU365068"/>
    </source>
</evidence>
<dbReference type="GO" id="GO:0016787">
    <property type="term" value="F:hydrolase activity"/>
    <property type="evidence" value="ECO:0007669"/>
    <property type="project" value="UniProtKB-KW"/>
</dbReference>
<dbReference type="EC" id="3.6.4.13" evidence="5"/>
<feature type="domain" description="Helicase C-terminal" evidence="8">
    <location>
        <begin position="323"/>
        <end position="496"/>
    </location>
</feature>
<dbReference type="GO" id="GO:0003724">
    <property type="term" value="F:RNA helicase activity"/>
    <property type="evidence" value="ECO:0007669"/>
    <property type="project" value="UniProtKB-EC"/>
</dbReference>
<feature type="compositionally biased region" description="Basic and acidic residues" evidence="6">
    <location>
        <begin position="589"/>
        <end position="600"/>
    </location>
</feature>
<comment type="domain">
    <text evidence="5">The Q motif is unique to and characteristic of the DEAD box family of RNA helicases and controls ATP binding and hydrolysis.</text>
</comment>
<dbReference type="PROSITE" id="PS51194">
    <property type="entry name" value="HELICASE_CTER"/>
    <property type="match status" value="1"/>
</dbReference>
<dbReference type="InterPro" id="IPR014001">
    <property type="entry name" value="Helicase_ATP-bd"/>
</dbReference>
<dbReference type="SMART" id="SM00490">
    <property type="entry name" value="HELICc"/>
    <property type="match status" value="1"/>
</dbReference>
<keyword evidence="3 5" id="KW-0067">ATP-binding</keyword>
<keyword evidence="10" id="KW-1185">Reference proteome</keyword>
<dbReference type="HOGENOM" id="CLU_003041_26_6_1"/>
<dbReference type="Pfam" id="PF00270">
    <property type="entry name" value="DEAD"/>
    <property type="match status" value="1"/>
</dbReference>
<comment type="function">
    <text evidence="5">RNA helicase.</text>
</comment>
<dbReference type="PROSITE" id="PS51192">
    <property type="entry name" value="HELICASE_ATP_BIND_1"/>
    <property type="match status" value="1"/>
</dbReference>
<evidence type="ECO:0000259" key="8">
    <source>
        <dbReference type="PROSITE" id="PS51194"/>
    </source>
</evidence>
<protein>
    <recommendedName>
        <fullName evidence="5">ATP-dependent RNA helicase</fullName>
        <ecNumber evidence="5">3.6.4.13</ecNumber>
    </recommendedName>
</protein>
<evidence type="ECO:0000256" key="2">
    <source>
        <dbReference type="ARBA" id="ARBA00022801"/>
    </source>
</evidence>
<sequence>MSVAAATASKPFETYEESKTPEELEHTVIVNEDDPDLVPFKALKHKISYETLNAITVKPFKLETMTPVQSAVLGLLPELVRPHDHVNEGNTKLPARDILVKARTGTGKTLAFLVPAIEARVKAIERAGRDAVAQTGKTVDRSLEGRAKRVFAKTHVGTLIISPTRELATQIANEALRLAHHHDDLEVRLFTGGVSKRAQLRDWMRGRRDIVVATPGRLLDLLASEPDVRAGLAKTQMLILDEADTLLDMGFRDDIDNIIKYLPQSPVRQTFMFSATVSEAIRQVAKRTLAREHEFINTVGADELPVHQAIPQYHTVLPDASHQIPYVLRLIAHDQLTNPSKSKIVLFLPTTKMTQLFATVVRELGKTCLPSLKNTRVYEIHSKKAQDSRMNTSNSFRADKSGASILVTSDVSARGVDYPGVTRVIQVGIPGGTDQYVHRVGRTGRAGTSGRGDLVLLPWEIGFVTWKLNDMPLKPLTVTELKTQLEAVATKYDENPKGRFFSNSTLKAIEYIDRDVKSLLPNLDEMAVRETFASLLGYYITKSPELRVQKGVIVEGCRNWTVEACGLPKAPFVSDAFLSRLGYNDNRTKHFRGDFQRDSPSKGAGPHWMGRGAQKSRFAEKTPAWMTTQGELHPDDPTSRPEEYISKRYDVNSSSENFGQRGDDSTGFGSPVNLGAREGFSRPKRDFGGDRRDFGGDRREFGGQRREFGGEKRQFGGERREFGGERRQFGGERREFGGERRQFGGERREFGGQRREFGGEKREFGGQRRDFGGDRRDGGERRAFTPRR</sequence>
<evidence type="ECO:0000313" key="9">
    <source>
        <dbReference type="EMBL" id="KIJ37271.1"/>
    </source>
</evidence>
<accession>A0A0C9VIX0</accession>
<keyword evidence="4 5" id="KW-0694">RNA-binding</keyword>
<dbReference type="InterPro" id="IPR027417">
    <property type="entry name" value="P-loop_NTPase"/>
</dbReference>
<keyword evidence="1 5" id="KW-0547">Nucleotide-binding</keyword>
<evidence type="ECO:0000256" key="1">
    <source>
        <dbReference type="ARBA" id="ARBA00022741"/>
    </source>
</evidence>
<dbReference type="SMART" id="SM00487">
    <property type="entry name" value="DEXDc"/>
    <property type="match status" value="1"/>
</dbReference>